<keyword evidence="4 7" id="KW-0378">Hydrolase</keyword>
<evidence type="ECO:0000256" key="2">
    <source>
        <dbReference type="ARBA" id="ARBA00022618"/>
    </source>
</evidence>
<evidence type="ECO:0000256" key="6">
    <source>
        <dbReference type="ARBA" id="ARBA00023306"/>
    </source>
</evidence>
<keyword evidence="2 7" id="KW-0132">Cell division</keyword>
<name>A0A8J9ZVE8_BRALA</name>
<dbReference type="PRINTS" id="PR00716">
    <property type="entry name" value="MPIPHPHTASE"/>
</dbReference>
<dbReference type="CDD" id="cd01530">
    <property type="entry name" value="Cdc25"/>
    <property type="match status" value="1"/>
</dbReference>
<keyword evidence="5 7" id="KW-0904">Protein phosphatase</keyword>
<dbReference type="OrthoDB" id="9999371at2759"/>
<dbReference type="SUPFAM" id="SSF52821">
    <property type="entry name" value="Rhodanese/Cell cycle control phosphatase"/>
    <property type="match status" value="1"/>
</dbReference>
<dbReference type="Proteomes" id="UP000838412">
    <property type="component" value="Chromosome 4"/>
</dbReference>
<keyword evidence="11" id="KW-1185">Reference proteome</keyword>
<dbReference type="GO" id="GO:0032502">
    <property type="term" value="P:developmental process"/>
    <property type="evidence" value="ECO:0007669"/>
    <property type="project" value="UniProtKB-ARBA"/>
</dbReference>
<dbReference type="Pfam" id="PF06617">
    <property type="entry name" value="M-inducer_phosp"/>
    <property type="match status" value="1"/>
</dbReference>
<evidence type="ECO:0000313" key="11">
    <source>
        <dbReference type="Proteomes" id="UP000838412"/>
    </source>
</evidence>
<dbReference type="SMART" id="SM00450">
    <property type="entry name" value="RHOD"/>
    <property type="match status" value="1"/>
</dbReference>
<feature type="region of interest" description="Disordered" evidence="8">
    <location>
        <begin position="183"/>
        <end position="236"/>
    </location>
</feature>
<dbReference type="PANTHER" id="PTHR10828">
    <property type="entry name" value="M-PHASE INDUCER PHOSPHATASE DUAL SPECIFICITY PHOSPHATASE CDC25"/>
    <property type="match status" value="1"/>
</dbReference>
<comment type="function">
    <text evidence="7">Tyrosine protein phosphatase which functions as a dosage-dependent inducer of mitotic progression.</text>
</comment>
<proteinExistence type="inferred from homology"/>
<dbReference type="PANTHER" id="PTHR10828:SF17">
    <property type="entry name" value="PROTEIN-TYROSINE-PHOSPHATASE"/>
    <property type="match status" value="1"/>
</dbReference>
<dbReference type="GO" id="GO:0009794">
    <property type="term" value="P:regulation of mitotic cell cycle, embryonic"/>
    <property type="evidence" value="ECO:0007669"/>
    <property type="project" value="UniProtKB-ARBA"/>
</dbReference>
<feature type="region of interest" description="Disordered" evidence="8">
    <location>
        <begin position="295"/>
        <end position="343"/>
    </location>
</feature>
<dbReference type="EMBL" id="OV696689">
    <property type="protein sequence ID" value="CAH1262867.1"/>
    <property type="molecule type" value="Genomic_DNA"/>
</dbReference>
<comment type="catalytic activity">
    <reaction evidence="7">
        <text>O-phospho-L-tyrosyl-[protein] + H2O = L-tyrosyl-[protein] + phosphate</text>
        <dbReference type="Rhea" id="RHEA:10684"/>
        <dbReference type="Rhea" id="RHEA-COMP:10136"/>
        <dbReference type="Rhea" id="RHEA-COMP:20101"/>
        <dbReference type="ChEBI" id="CHEBI:15377"/>
        <dbReference type="ChEBI" id="CHEBI:43474"/>
        <dbReference type="ChEBI" id="CHEBI:46858"/>
        <dbReference type="ChEBI" id="CHEBI:61978"/>
        <dbReference type="EC" id="3.1.3.48"/>
    </reaction>
</comment>
<dbReference type="GO" id="GO:0005737">
    <property type="term" value="C:cytoplasm"/>
    <property type="evidence" value="ECO:0007669"/>
    <property type="project" value="TreeGrafter"/>
</dbReference>
<feature type="domain" description="Rhodanese" evidence="9">
    <location>
        <begin position="428"/>
        <end position="537"/>
    </location>
</feature>
<keyword evidence="3 7" id="KW-0498">Mitosis</keyword>
<evidence type="ECO:0000256" key="4">
    <source>
        <dbReference type="ARBA" id="ARBA00022801"/>
    </source>
</evidence>
<organism evidence="10 11">
    <name type="scientific">Branchiostoma lanceolatum</name>
    <name type="common">Common lancelet</name>
    <name type="synonym">Amphioxus lanceolatum</name>
    <dbReference type="NCBI Taxonomy" id="7740"/>
    <lineage>
        <taxon>Eukaryota</taxon>
        <taxon>Metazoa</taxon>
        <taxon>Chordata</taxon>
        <taxon>Cephalochordata</taxon>
        <taxon>Leptocardii</taxon>
        <taxon>Amphioxiformes</taxon>
        <taxon>Branchiostomatidae</taxon>
        <taxon>Branchiostoma</taxon>
    </lineage>
</organism>
<protein>
    <recommendedName>
        <fullName evidence="7">M-phase inducer phosphatase</fullName>
        <ecNumber evidence="7">3.1.3.48</ecNumber>
    </recommendedName>
</protein>
<dbReference type="InterPro" id="IPR001763">
    <property type="entry name" value="Rhodanese-like_dom"/>
</dbReference>
<evidence type="ECO:0000256" key="5">
    <source>
        <dbReference type="ARBA" id="ARBA00022912"/>
    </source>
</evidence>
<feature type="compositionally biased region" description="Basic and acidic residues" evidence="8">
    <location>
        <begin position="298"/>
        <end position="314"/>
    </location>
</feature>
<dbReference type="EC" id="3.1.3.48" evidence="7"/>
<comment type="similarity">
    <text evidence="1 7">Belongs to the MPI phosphatase family.</text>
</comment>
<dbReference type="InterPro" id="IPR036873">
    <property type="entry name" value="Rhodanese-like_dom_sf"/>
</dbReference>
<evidence type="ECO:0000256" key="8">
    <source>
        <dbReference type="SAM" id="MobiDB-lite"/>
    </source>
</evidence>
<dbReference type="InterPro" id="IPR000751">
    <property type="entry name" value="MPI_Phosphatase"/>
</dbReference>
<feature type="compositionally biased region" description="Polar residues" evidence="8">
    <location>
        <begin position="186"/>
        <end position="199"/>
    </location>
</feature>
<dbReference type="FunFam" id="3.40.250.10:FF:000036">
    <property type="entry name" value="M-phase inducer phosphatase"/>
    <property type="match status" value="1"/>
</dbReference>
<evidence type="ECO:0000256" key="7">
    <source>
        <dbReference type="RuleBase" id="RU368028"/>
    </source>
</evidence>
<dbReference type="GO" id="GO:0010971">
    <property type="term" value="P:positive regulation of G2/M transition of mitotic cell cycle"/>
    <property type="evidence" value="ECO:0007669"/>
    <property type="project" value="TreeGrafter"/>
</dbReference>
<dbReference type="GO" id="GO:0000086">
    <property type="term" value="P:G2/M transition of mitotic cell cycle"/>
    <property type="evidence" value="ECO:0007669"/>
    <property type="project" value="TreeGrafter"/>
</dbReference>
<evidence type="ECO:0000256" key="1">
    <source>
        <dbReference type="ARBA" id="ARBA00011065"/>
    </source>
</evidence>
<dbReference type="GO" id="GO:0005634">
    <property type="term" value="C:nucleus"/>
    <property type="evidence" value="ECO:0007669"/>
    <property type="project" value="TreeGrafter"/>
</dbReference>
<keyword evidence="6 7" id="KW-0131">Cell cycle</keyword>
<sequence>MASPPVTDAGTSVDEVTHGCGDCHEAQQPDLCTDLSTESAKRGFSLELDLALPINGGGSAAKPSAGHTSDIRPELVVSPMSDLAMNVSMCELSDGTPKRRLQLCLTPTPQSAKSETPVMRRISSFSSYADSPNHVEDSPTIQQMTSRLQNKNPALRRPLSLRRHQSMPVHFQGFQELEGQKENVEDVTSGSNGPSQQKTEGAEVDSHPFRVPNRPPTKRGLHLPVPQCLKKSPTAPGSVEVTVESSAALPQAPAHFFDVDNDDDFLELLVAEQGQVAEEKVSSSLMSLMNAPLLSSEAGHKSPGETPKGSERGQPRGLFRSPSAPRLTGLKRSECSTQRVSPLNKRRKSVCEDETIIQPVRPPLYRSHSICEVGGFSHYLNAGGEGHNLIGDFSKPYCLPLVKGKHQDLKSITPDTLVDLLRGVYSRQVQHFEIIDCRYPYEYSGGHIKGAKNIYRKDEVLSDLLCNPPKCLDSSERHILVFHCEFSSERAPKLSRFLRNKDRDAHKNCYPGLDYPEIYLLDGGFKAFYETHKSMCDPQSYTPMLHKDYGDELKKFRLRSKSWAGERRPVMRAGLTQRFNSVR</sequence>
<accession>A0A8J9ZVE8</accession>
<evidence type="ECO:0000313" key="10">
    <source>
        <dbReference type="EMBL" id="CAH1262867.1"/>
    </source>
</evidence>
<dbReference type="GO" id="GO:0110032">
    <property type="term" value="P:positive regulation of G2/MI transition of meiotic cell cycle"/>
    <property type="evidence" value="ECO:0007669"/>
    <property type="project" value="TreeGrafter"/>
</dbReference>
<dbReference type="GO" id="GO:0051301">
    <property type="term" value="P:cell division"/>
    <property type="evidence" value="ECO:0007669"/>
    <property type="project" value="UniProtKB-UniRule"/>
</dbReference>
<dbReference type="PROSITE" id="PS50206">
    <property type="entry name" value="RHODANESE_3"/>
    <property type="match status" value="1"/>
</dbReference>
<dbReference type="Pfam" id="PF00581">
    <property type="entry name" value="Rhodanese"/>
    <property type="match status" value="1"/>
</dbReference>
<dbReference type="GO" id="GO:0004725">
    <property type="term" value="F:protein tyrosine phosphatase activity"/>
    <property type="evidence" value="ECO:0007669"/>
    <property type="project" value="UniProtKB-UniRule"/>
</dbReference>
<evidence type="ECO:0000256" key="3">
    <source>
        <dbReference type="ARBA" id="ARBA00022776"/>
    </source>
</evidence>
<gene>
    <name evidence="10" type="primary">CDC25B</name>
    <name evidence="10" type="ORF">BLAG_LOCUS17747</name>
</gene>
<dbReference type="Gene3D" id="3.40.250.10">
    <property type="entry name" value="Rhodanese-like domain"/>
    <property type="match status" value="1"/>
</dbReference>
<dbReference type="AlphaFoldDB" id="A0A8J9ZVE8"/>
<evidence type="ECO:0000259" key="9">
    <source>
        <dbReference type="PROSITE" id="PS50206"/>
    </source>
</evidence>
<reference evidence="10" key="1">
    <citation type="submission" date="2022-01" db="EMBL/GenBank/DDBJ databases">
        <authorList>
            <person name="Braso-Vives M."/>
        </authorList>
    </citation>
    <scope>NUCLEOTIDE SEQUENCE</scope>
</reference>